<dbReference type="Proteomes" id="UP000284842">
    <property type="component" value="Unassembled WGS sequence"/>
</dbReference>
<dbReference type="InterPro" id="IPR018261">
    <property type="entry name" value="Ribosomal_bL27_CS"/>
</dbReference>
<dbReference type="SUPFAM" id="SSF55961">
    <property type="entry name" value="Bet v1-like"/>
    <property type="match status" value="1"/>
</dbReference>
<dbReference type="PRINTS" id="PR00063">
    <property type="entry name" value="RIBOSOMALL27"/>
</dbReference>
<organism evidence="6 7">
    <name type="scientific">Panaeolus cyanescens</name>
    <dbReference type="NCBI Taxonomy" id="181874"/>
    <lineage>
        <taxon>Eukaryota</taxon>
        <taxon>Fungi</taxon>
        <taxon>Dikarya</taxon>
        <taxon>Basidiomycota</taxon>
        <taxon>Agaricomycotina</taxon>
        <taxon>Agaricomycetes</taxon>
        <taxon>Agaricomycetidae</taxon>
        <taxon>Agaricales</taxon>
        <taxon>Agaricineae</taxon>
        <taxon>Galeropsidaceae</taxon>
        <taxon>Panaeolus</taxon>
    </lineage>
</organism>
<dbReference type="InterPro" id="IPR024500">
    <property type="entry name" value="DUF3074"/>
</dbReference>
<dbReference type="Gene3D" id="2.40.50.100">
    <property type="match status" value="1"/>
</dbReference>
<evidence type="ECO:0000313" key="6">
    <source>
        <dbReference type="EMBL" id="PPQ63278.1"/>
    </source>
</evidence>
<dbReference type="PANTHER" id="PTHR15893:SF0">
    <property type="entry name" value="LARGE RIBOSOMAL SUBUNIT PROTEIN BL27M"/>
    <property type="match status" value="1"/>
</dbReference>
<reference evidence="6 7" key="1">
    <citation type="journal article" date="2018" name="Evol. Lett.">
        <title>Horizontal gene cluster transfer increased hallucinogenic mushroom diversity.</title>
        <authorList>
            <person name="Reynolds H.T."/>
            <person name="Vijayakumar V."/>
            <person name="Gluck-Thaler E."/>
            <person name="Korotkin H.B."/>
            <person name="Matheny P.B."/>
            <person name="Slot J.C."/>
        </authorList>
    </citation>
    <scope>NUCLEOTIDE SEQUENCE [LARGE SCALE GENOMIC DNA]</scope>
    <source>
        <strain evidence="6 7">2629</strain>
    </source>
</reference>
<name>A0A409V9C2_9AGAR</name>
<dbReference type="GO" id="GO:0005762">
    <property type="term" value="C:mitochondrial large ribosomal subunit"/>
    <property type="evidence" value="ECO:0007669"/>
    <property type="project" value="TreeGrafter"/>
</dbReference>
<gene>
    <name evidence="6" type="ORF">CVT24_006803</name>
</gene>
<comment type="caution">
    <text evidence="6">The sequence shown here is derived from an EMBL/GenBank/DDBJ whole genome shotgun (WGS) entry which is preliminary data.</text>
</comment>
<dbReference type="OrthoDB" id="6423603at2759"/>
<dbReference type="AlphaFoldDB" id="A0A409V9C2"/>
<dbReference type="InParanoid" id="A0A409V9C2"/>
<dbReference type="InterPro" id="IPR023393">
    <property type="entry name" value="START-like_dom_sf"/>
</dbReference>
<comment type="similarity">
    <text evidence="1">Belongs to the bacterial ribosomal protein bL27 family.</text>
</comment>
<keyword evidence="3" id="KW-0687">Ribonucleoprotein</keyword>
<dbReference type="PANTHER" id="PTHR15893">
    <property type="entry name" value="RIBOSOMAL PROTEIN L27"/>
    <property type="match status" value="1"/>
</dbReference>
<proteinExistence type="inferred from homology"/>
<evidence type="ECO:0000313" key="7">
    <source>
        <dbReference type="Proteomes" id="UP000284842"/>
    </source>
</evidence>
<dbReference type="GO" id="GO:0003735">
    <property type="term" value="F:structural constituent of ribosome"/>
    <property type="evidence" value="ECO:0007669"/>
    <property type="project" value="InterPro"/>
</dbReference>
<feature type="domain" description="DUF3074" evidence="5">
    <location>
        <begin position="226"/>
        <end position="378"/>
    </location>
</feature>
<dbReference type="Pfam" id="PF11274">
    <property type="entry name" value="DUF3074"/>
    <property type="match status" value="1"/>
</dbReference>
<evidence type="ECO:0000256" key="3">
    <source>
        <dbReference type="ARBA" id="ARBA00023274"/>
    </source>
</evidence>
<accession>A0A409V9C2</accession>
<evidence type="ECO:0000256" key="1">
    <source>
        <dbReference type="ARBA" id="ARBA00010797"/>
    </source>
</evidence>
<sequence length="386" mass="43273">MSFLTRYFSAPASPFTLIGAIRTATKRAGGTVHNHGGSPGKRLGLKKFSDQYVVPGNIIVRQRGTLFHPGQHVKMGRDHTIYATVPGFVRFYKEKWMRGERRFVGVVLERGEVLPRDEASRGRSRFCGLVEKKVVEHASSPLFQQMHLTYFIPRIYLVANRSQDRTTMSFLSITPIKPADIPSEDVVIAEGRKLIESTTSWKTGKTFFGNVKTCHRPKGPGDGAAWHCRISQHTKDEISFDQLWDKLSRNKAENELQFIHEIQKVNQIKVLSPNASIWTLYYTFTPPVSPRVFTVVQIAHLSEANPRTGLIVSLSIDLSSDEELQKLEPKAIHGLYVSVERVMELEDGNVEWRMATSGSPGGSIPSFIVESTMAKKVASVRIVPLA</sequence>
<dbReference type="GO" id="GO:0006412">
    <property type="term" value="P:translation"/>
    <property type="evidence" value="ECO:0007669"/>
    <property type="project" value="InterPro"/>
</dbReference>
<dbReference type="Gene3D" id="3.30.530.20">
    <property type="match status" value="1"/>
</dbReference>
<evidence type="ECO:0000256" key="2">
    <source>
        <dbReference type="ARBA" id="ARBA00022980"/>
    </source>
</evidence>
<dbReference type="SUPFAM" id="SSF110324">
    <property type="entry name" value="Ribosomal L27 protein-like"/>
    <property type="match status" value="1"/>
</dbReference>
<keyword evidence="2" id="KW-0689">Ribosomal protein</keyword>
<dbReference type="InterPro" id="IPR001684">
    <property type="entry name" value="Ribosomal_bL27"/>
</dbReference>
<protein>
    <recommendedName>
        <fullName evidence="4">Large ribosomal subunit protein bL27m</fullName>
    </recommendedName>
</protein>
<evidence type="ECO:0000256" key="4">
    <source>
        <dbReference type="ARBA" id="ARBA00035267"/>
    </source>
</evidence>
<dbReference type="EMBL" id="NHTK01006127">
    <property type="protein sequence ID" value="PPQ63278.1"/>
    <property type="molecule type" value="Genomic_DNA"/>
</dbReference>
<dbReference type="STRING" id="181874.A0A409V9C2"/>
<dbReference type="PROSITE" id="PS00831">
    <property type="entry name" value="RIBOSOMAL_L27"/>
    <property type="match status" value="1"/>
</dbReference>
<keyword evidence="7" id="KW-1185">Reference proteome</keyword>
<evidence type="ECO:0000259" key="5">
    <source>
        <dbReference type="Pfam" id="PF11274"/>
    </source>
</evidence>
<dbReference type="Pfam" id="PF01016">
    <property type="entry name" value="Ribosomal_L27"/>
    <property type="match status" value="1"/>
</dbReference>